<name>A0A3P7P8M8_DIBLA</name>
<evidence type="ECO:0000313" key="3">
    <source>
        <dbReference type="EMBL" id="VDN14406.1"/>
    </source>
</evidence>
<protein>
    <submittedName>
        <fullName evidence="3">Uncharacterized protein</fullName>
    </submittedName>
</protein>
<evidence type="ECO:0000256" key="2">
    <source>
        <dbReference type="SAM" id="Phobius"/>
    </source>
</evidence>
<feature type="compositionally biased region" description="Polar residues" evidence="1">
    <location>
        <begin position="1"/>
        <end position="14"/>
    </location>
</feature>
<reference evidence="3 4" key="1">
    <citation type="submission" date="2018-11" db="EMBL/GenBank/DDBJ databases">
        <authorList>
            <consortium name="Pathogen Informatics"/>
        </authorList>
    </citation>
    <scope>NUCLEOTIDE SEQUENCE [LARGE SCALE GENOMIC DNA]</scope>
</reference>
<feature type="compositionally biased region" description="Basic and acidic residues" evidence="1">
    <location>
        <begin position="32"/>
        <end position="82"/>
    </location>
</feature>
<keyword evidence="4" id="KW-1185">Reference proteome</keyword>
<evidence type="ECO:0000256" key="1">
    <source>
        <dbReference type="SAM" id="MobiDB-lite"/>
    </source>
</evidence>
<feature type="transmembrane region" description="Helical" evidence="2">
    <location>
        <begin position="277"/>
        <end position="296"/>
    </location>
</feature>
<dbReference type="Proteomes" id="UP000281553">
    <property type="component" value="Unassembled WGS sequence"/>
</dbReference>
<keyword evidence="2" id="KW-0472">Membrane</keyword>
<feature type="region of interest" description="Disordered" evidence="1">
    <location>
        <begin position="1"/>
        <end position="130"/>
    </location>
</feature>
<keyword evidence="2" id="KW-0812">Transmembrane</keyword>
<dbReference type="OrthoDB" id="6265519at2759"/>
<sequence>SANATTPSLLQVKSVNKDKTAKPQPSQTEIDPQDRKKPSVVDAVHLKQDHKSADGSETAVKMKEDVRLNDVRKVPPKVEVEKPPPAPAIEVGGQNKPVASPLNPPLLETSRLPPHSSQQVPSPSGNLSEDETAITDETGIFPPAVVQPRETTKNEDINLDLEAAEKTNLFNDPKCPSLPAVPTRKVSPKYFRLDKSPGLDSADVGIELAGDVKDGDAADRRCVVFRQIASSPNFAVLRSPQPVLPNSPNGLTPALSTYWAFNAEPTVWPKISWPRHFWLILAAFFFAGLETTYGAFVHTFTLRTLHWSPVRLLRKIFKH</sequence>
<proteinExistence type="predicted"/>
<feature type="compositionally biased region" description="Low complexity" evidence="1">
    <location>
        <begin position="113"/>
        <end position="124"/>
    </location>
</feature>
<dbReference type="EMBL" id="UYRU01059165">
    <property type="protein sequence ID" value="VDN14406.1"/>
    <property type="molecule type" value="Genomic_DNA"/>
</dbReference>
<dbReference type="AlphaFoldDB" id="A0A3P7P8M8"/>
<accession>A0A3P7P8M8</accession>
<evidence type="ECO:0000313" key="4">
    <source>
        <dbReference type="Proteomes" id="UP000281553"/>
    </source>
</evidence>
<keyword evidence="2" id="KW-1133">Transmembrane helix</keyword>
<gene>
    <name evidence="3" type="ORF">DILT_LOCUS10237</name>
</gene>
<organism evidence="3 4">
    <name type="scientific">Dibothriocephalus latus</name>
    <name type="common">Fish tapeworm</name>
    <name type="synonym">Diphyllobothrium latum</name>
    <dbReference type="NCBI Taxonomy" id="60516"/>
    <lineage>
        <taxon>Eukaryota</taxon>
        <taxon>Metazoa</taxon>
        <taxon>Spiralia</taxon>
        <taxon>Lophotrochozoa</taxon>
        <taxon>Platyhelminthes</taxon>
        <taxon>Cestoda</taxon>
        <taxon>Eucestoda</taxon>
        <taxon>Diphyllobothriidea</taxon>
        <taxon>Diphyllobothriidae</taxon>
        <taxon>Dibothriocephalus</taxon>
    </lineage>
</organism>
<feature type="non-terminal residue" evidence="3">
    <location>
        <position position="1"/>
    </location>
</feature>